<dbReference type="KEGG" id="btur:DB313_04725"/>
<dbReference type="Proteomes" id="UP000275571">
    <property type="component" value="Plasmid lp129"/>
</dbReference>
<gene>
    <name evidence="1" type="ORF">DB313_04725</name>
</gene>
<evidence type="ECO:0000313" key="1">
    <source>
        <dbReference type="EMBL" id="AYE36806.1"/>
    </source>
</evidence>
<reference evidence="1 2" key="1">
    <citation type="journal article" date="2018" name="Infect. Genet. Evol.">
        <title>Genome-wide analysis of Borrelia turcica and 'Candidatus Borrelia tachyglossi' shows relapsing fever-like genomes with unique genomic links to Lyme disease Borrelia.</title>
        <authorList>
            <person name="Gofton A.W."/>
            <person name="Margos G."/>
            <person name="Fingerle V."/>
            <person name="Hepner S."/>
            <person name="Loh S.M."/>
            <person name="Ryan U."/>
            <person name="Irwin P."/>
            <person name="Oskam C.L."/>
        </authorList>
    </citation>
    <scope>NUCLEOTIDE SEQUENCE [LARGE SCALE GENOMIC DNA]</scope>
    <source>
        <strain evidence="1 2">IST7</strain>
        <plasmid evidence="1">lp129</plasmid>
    </source>
</reference>
<organism evidence="1 2">
    <name type="scientific">Borrelia turcica IST7</name>
    <dbReference type="NCBI Taxonomy" id="1104446"/>
    <lineage>
        <taxon>Bacteria</taxon>
        <taxon>Pseudomonadati</taxon>
        <taxon>Spirochaetota</taxon>
        <taxon>Spirochaetia</taxon>
        <taxon>Spirochaetales</taxon>
        <taxon>Borreliaceae</taxon>
        <taxon>Borrelia</taxon>
    </lineage>
</organism>
<keyword evidence="2" id="KW-1185">Reference proteome</keyword>
<dbReference type="RefSeq" id="WP_120104725.1">
    <property type="nucleotide sequence ID" value="NZ_CP028885.1"/>
</dbReference>
<dbReference type="EMBL" id="CP028885">
    <property type="protein sequence ID" value="AYE36806.1"/>
    <property type="molecule type" value="Genomic_DNA"/>
</dbReference>
<geneLocation type="plasmid" evidence="1 2">
    <name>lp129</name>
</geneLocation>
<protein>
    <submittedName>
        <fullName evidence="1">Uncharacterized protein</fullName>
    </submittedName>
</protein>
<accession>A0A386PMK8</accession>
<proteinExistence type="predicted"/>
<sequence length="64" mass="7357">MNKRTDLISKLKTQVVATESKKSNEIELKTEVEKISDKKTSTTKEGEKGYYWSTYRSNIEAKAI</sequence>
<name>A0A386PMK8_9SPIR</name>
<keyword evidence="1" id="KW-0614">Plasmid</keyword>
<dbReference type="AlphaFoldDB" id="A0A386PMK8"/>
<evidence type="ECO:0000313" key="2">
    <source>
        <dbReference type="Proteomes" id="UP000275571"/>
    </source>
</evidence>